<dbReference type="InterPro" id="IPR011049">
    <property type="entry name" value="Serralysin-like_metalloprot_C"/>
</dbReference>
<evidence type="ECO:0000256" key="1">
    <source>
        <dbReference type="ARBA" id="ARBA00004241"/>
    </source>
</evidence>
<dbReference type="InterPro" id="IPR005594">
    <property type="entry name" value="YadA_C"/>
</dbReference>
<feature type="domain" description="Trimeric autotransporter adhesin YadA-like stalk" evidence="13">
    <location>
        <begin position="275"/>
        <end position="310"/>
    </location>
</feature>
<dbReference type="InterPro" id="IPR008635">
    <property type="entry name" value="Coiled_stalk_dom"/>
</dbReference>
<name>I4VQB4_9GAMM</name>
<reference evidence="14 15" key="1">
    <citation type="journal article" date="2012" name="J. Bacteriol.">
        <title>Genome sequences for six rhodanobacter strains, isolated from soils and the terrestrial subsurface, with variable denitrification capabilities.</title>
        <authorList>
            <person name="Kostka J.E."/>
            <person name="Green S.J."/>
            <person name="Rishishwar L."/>
            <person name="Prakash O."/>
            <person name="Katz L.S."/>
            <person name="Marino-Ramirez L."/>
            <person name="Jordan I.K."/>
            <person name="Munk C."/>
            <person name="Ivanova N."/>
            <person name="Mikhailova N."/>
            <person name="Watson D.B."/>
            <person name="Brown S.D."/>
            <person name="Palumbo A.V."/>
            <person name="Brooks S.C."/>
        </authorList>
    </citation>
    <scope>NUCLEOTIDE SEQUENCE [LARGE SCALE GENOMIC DNA]</scope>
    <source>
        <strain evidence="14 15">B39</strain>
    </source>
</reference>
<keyword evidence="5" id="KW-1134">Transmembrane beta strand</keyword>
<evidence type="ECO:0000259" key="13">
    <source>
        <dbReference type="Pfam" id="PF05662"/>
    </source>
</evidence>
<dbReference type="Gene3D" id="1.20.5.170">
    <property type="match status" value="1"/>
</dbReference>
<dbReference type="InterPro" id="IPR045584">
    <property type="entry name" value="Pilin-like"/>
</dbReference>
<dbReference type="EMBL" id="AJXT01000067">
    <property type="protein sequence ID" value="EIL89405.1"/>
    <property type="molecule type" value="Genomic_DNA"/>
</dbReference>
<dbReference type="GO" id="GO:0009986">
    <property type="term" value="C:cell surface"/>
    <property type="evidence" value="ECO:0007669"/>
    <property type="project" value="UniProtKB-SubCell"/>
</dbReference>
<feature type="domain" description="Trimeric autotransporter adhesin YadA-like C-terminal membrane anchor" evidence="11">
    <location>
        <begin position="372"/>
        <end position="425"/>
    </location>
</feature>
<evidence type="ECO:0000256" key="10">
    <source>
        <dbReference type="ARBA" id="ARBA00023237"/>
    </source>
</evidence>
<dbReference type="SUPFAM" id="SSF54523">
    <property type="entry name" value="Pili subunits"/>
    <property type="match status" value="1"/>
</dbReference>
<feature type="domain" description="Trimeric autotransporter adhesin YadA-like stalk" evidence="13">
    <location>
        <begin position="1"/>
        <end position="32"/>
    </location>
</feature>
<dbReference type="Proteomes" id="UP000003226">
    <property type="component" value="Unassembled WGS sequence"/>
</dbReference>
<dbReference type="PATRIC" id="fig|1163407.3.peg.3372"/>
<evidence type="ECO:0000259" key="11">
    <source>
        <dbReference type="Pfam" id="PF03895"/>
    </source>
</evidence>
<comment type="similarity">
    <text evidence="3">Belongs to the autotransporter-2 (AT-2) (TC 1.B.40) family.</text>
</comment>
<evidence type="ECO:0000259" key="12">
    <source>
        <dbReference type="Pfam" id="PF05658"/>
    </source>
</evidence>
<dbReference type="GO" id="GO:0009279">
    <property type="term" value="C:cell outer membrane"/>
    <property type="evidence" value="ECO:0007669"/>
    <property type="project" value="UniProtKB-SubCell"/>
</dbReference>
<evidence type="ECO:0000256" key="4">
    <source>
        <dbReference type="ARBA" id="ARBA00022448"/>
    </source>
</evidence>
<accession>I4VQB4</accession>
<keyword evidence="4" id="KW-0813">Transport</keyword>
<organism evidence="14 15">
    <name type="scientific">Rhodanobacter spathiphylli B39</name>
    <dbReference type="NCBI Taxonomy" id="1163407"/>
    <lineage>
        <taxon>Bacteria</taxon>
        <taxon>Pseudomonadati</taxon>
        <taxon>Pseudomonadota</taxon>
        <taxon>Gammaproteobacteria</taxon>
        <taxon>Lysobacterales</taxon>
        <taxon>Rhodanobacteraceae</taxon>
        <taxon>Rhodanobacter</taxon>
    </lineage>
</organism>
<keyword evidence="15" id="KW-1185">Reference proteome</keyword>
<evidence type="ECO:0000313" key="15">
    <source>
        <dbReference type="Proteomes" id="UP000003226"/>
    </source>
</evidence>
<keyword evidence="10" id="KW-0998">Cell outer membrane</keyword>
<evidence type="ECO:0000256" key="9">
    <source>
        <dbReference type="ARBA" id="ARBA00023136"/>
    </source>
</evidence>
<keyword evidence="9" id="KW-0472">Membrane</keyword>
<keyword evidence="6" id="KW-0812">Transmembrane</keyword>
<dbReference type="Gene3D" id="3.30.1300.30">
    <property type="entry name" value="GSPII I/J protein-like"/>
    <property type="match status" value="1"/>
</dbReference>
<dbReference type="RefSeq" id="WP_007810476.1">
    <property type="nucleotide sequence ID" value="NZ_AJXT01000067.1"/>
</dbReference>
<dbReference type="Pfam" id="PF03895">
    <property type="entry name" value="YadA_anchor"/>
    <property type="match status" value="1"/>
</dbReference>
<evidence type="ECO:0000256" key="2">
    <source>
        <dbReference type="ARBA" id="ARBA00004442"/>
    </source>
</evidence>
<comment type="caution">
    <text evidence="14">The sequence shown here is derived from an EMBL/GenBank/DDBJ whole genome shotgun (WGS) entry which is preliminary data.</text>
</comment>
<keyword evidence="7" id="KW-0732">Signal</keyword>
<evidence type="ECO:0000256" key="5">
    <source>
        <dbReference type="ARBA" id="ARBA00022452"/>
    </source>
</evidence>
<evidence type="ECO:0000256" key="3">
    <source>
        <dbReference type="ARBA" id="ARBA00005848"/>
    </source>
</evidence>
<dbReference type="Pfam" id="PF05658">
    <property type="entry name" value="YadA_head"/>
    <property type="match status" value="3"/>
</dbReference>
<evidence type="ECO:0000256" key="8">
    <source>
        <dbReference type="ARBA" id="ARBA00022927"/>
    </source>
</evidence>
<keyword evidence="8" id="KW-0653">Protein transport</keyword>
<protein>
    <submittedName>
        <fullName evidence="14">Autotransporter adhesin</fullName>
    </submittedName>
</protein>
<evidence type="ECO:0000313" key="14">
    <source>
        <dbReference type="EMBL" id="EIL89405.1"/>
    </source>
</evidence>
<dbReference type="AlphaFoldDB" id="I4VQB4"/>
<feature type="non-terminal residue" evidence="14">
    <location>
        <position position="1"/>
    </location>
</feature>
<feature type="domain" description="Trimeric autotransporter adhesin YadA-like head" evidence="12">
    <location>
        <begin position="217"/>
        <end position="243"/>
    </location>
</feature>
<dbReference type="eggNOG" id="COG5295">
    <property type="taxonomic scope" value="Bacteria"/>
</dbReference>
<dbReference type="STRING" id="1163407.UU7_16817"/>
<feature type="domain" description="Trimeric autotransporter adhesin YadA-like head" evidence="12">
    <location>
        <begin position="246"/>
        <end position="270"/>
    </location>
</feature>
<proteinExistence type="inferred from homology"/>
<evidence type="ECO:0000256" key="6">
    <source>
        <dbReference type="ARBA" id="ARBA00022692"/>
    </source>
</evidence>
<sequence>EDTDAVNKGQLDAAITSVSDGLGDLADSAVTYDDASKEQVTLAGANGTRLSNLQASDVADDAATVGQIADVLGAFGGGAMLQAGGGIVMPNFAIQGGSYDNVGDALGALDLALSGALSSINGLDGRLTAVEQAQAAGDATSARVAVDGASDGSDPATVAQGSKGVAIGSGAAAGGSYGTAVGGDSYAAGPNDTAIGGNAKVNADGSTAVGANTTIAATATNAVAVGEGASVSAASGTAIGQGSSVTAEGAVALGQGSLADRANTVSVGTAASTRQITNVAAGTQTTDAANLGQVQEALVTAKGYADVGDQQTLSQANAYTDQKTAGFVSTSDLSSLRNEVNGRFHTVNQRLSRVGAMGTAMAQMAFSTQGIDAKNRLGVGAGAYGGQAALSVGFSRQLSPKANLTFGAAVSGNETSGGVGLGVGW</sequence>
<dbReference type="InterPro" id="IPR008640">
    <property type="entry name" value="Adhesin_Head_dom"/>
</dbReference>
<comment type="subcellular location">
    <subcellularLocation>
        <location evidence="2">Cell outer membrane</location>
    </subcellularLocation>
    <subcellularLocation>
        <location evidence="1">Cell surface</location>
    </subcellularLocation>
</comment>
<dbReference type="GO" id="GO:0015031">
    <property type="term" value="P:protein transport"/>
    <property type="evidence" value="ECO:0007669"/>
    <property type="project" value="UniProtKB-KW"/>
</dbReference>
<gene>
    <name evidence="14" type="ORF">UU7_16817</name>
</gene>
<feature type="domain" description="Trimeric autotransporter adhesin YadA-like head" evidence="12">
    <location>
        <begin position="187"/>
        <end position="213"/>
    </location>
</feature>
<evidence type="ECO:0000256" key="7">
    <source>
        <dbReference type="ARBA" id="ARBA00022729"/>
    </source>
</evidence>
<dbReference type="Pfam" id="PF05662">
    <property type="entry name" value="YadA_stalk"/>
    <property type="match status" value="2"/>
</dbReference>
<dbReference type="SUPFAM" id="SSF101967">
    <property type="entry name" value="Adhesin YadA, collagen-binding domain"/>
    <property type="match status" value="1"/>
</dbReference>
<dbReference type="Gene3D" id="2.150.10.10">
    <property type="entry name" value="Serralysin-like metalloprotease, C-terminal"/>
    <property type="match status" value="1"/>
</dbReference>